<accession>A0A857C4V1</accession>
<evidence type="ECO:0000313" key="1">
    <source>
        <dbReference type="EMBL" id="QGZ33934.1"/>
    </source>
</evidence>
<gene>
    <name evidence="1" type="ORF">GH266_05060</name>
</gene>
<name>A0A857C4V1_9HYPH</name>
<protein>
    <submittedName>
        <fullName evidence="1">Uncharacterized protein</fullName>
    </submittedName>
</protein>
<dbReference type="Proteomes" id="UP000435648">
    <property type="component" value="Chromosome"/>
</dbReference>
<reference evidence="1 2" key="1">
    <citation type="submission" date="2019-12" db="EMBL/GenBank/DDBJ databases">
        <title>The genome of Stappia indica PHM037.</title>
        <authorList>
            <person name="Kacar D."/>
            <person name="Galan B."/>
            <person name="Canedo L."/>
            <person name="Rodriguez P."/>
            <person name="de la Calle F."/>
            <person name="Garcia J.L."/>
        </authorList>
    </citation>
    <scope>NUCLEOTIDE SEQUENCE [LARGE SCALE GENOMIC DNA]</scope>
    <source>
        <strain evidence="1 2">PHM037</strain>
    </source>
</reference>
<organism evidence="1 2">
    <name type="scientific">Stappia indica</name>
    <dbReference type="NCBI Taxonomy" id="538381"/>
    <lineage>
        <taxon>Bacteria</taxon>
        <taxon>Pseudomonadati</taxon>
        <taxon>Pseudomonadota</taxon>
        <taxon>Alphaproteobacteria</taxon>
        <taxon>Hyphomicrobiales</taxon>
        <taxon>Stappiaceae</taxon>
        <taxon>Stappia</taxon>
    </lineage>
</organism>
<evidence type="ECO:0000313" key="2">
    <source>
        <dbReference type="Proteomes" id="UP000435648"/>
    </source>
</evidence>
<dbReference type="KEGG" id="siw:GH266_05060"/>
<dbReference type="EMBL" id="CP046908">
    <property type="protein sequence ID" value="QGZ33934.1"/>
    <property type="molecule type" value="Genomic_DNA"/>
</dbReference>
<dbReference type="AlphaFoldDB" id="A0A857C4V1"/>
<dbReference type="OrthoDB" id="8449006at2"/>
<proteinExistence type="predicted"/>
<sequence>MTPLTPLEKGAKLALTGIRALVEVSAVPRALRHAGAIHLLVNSAGVPGASAARVLGVSKQYVSKAVAQVEARRVMEPAIEAAFDAIELQLFPEE</sequence>
<dbReference type="RefSeq" id="WP_158192924.1">
    <property type="nucleotide sequence ID" value="NZ_CP046908.1"/>
</dbReference>